<dbReference type="GO" id="GO:0015288">
    <property type="term" value="F:porin activity"/>
    <property type="evidence" value="ECO:0007669"/>
    <property type="project" value="TreeGrafter"/>
</dbReference>
<name>A0A2A8CTE3_9BACT</name>
<feature type="signal peptide" evidence="9">
    <location>
        <begin position="1"/>
        <end position="31"/>
    </location>
</feature>
<dbReference type="InterPro" id="IPR051906">
    <property type="entry name" value="TolC-like"/>
</dbReference>
<proteinExistence type="inferred from homology"/>
<evidence type="ECO:0000256" key="8">
    <source>
        <dbReference type="SAM" id="Coils"/>
    </source>
</evidence>
<dbReference type="GO" id="GO:0015562">
    <property type="term" value="F:efflux transmembrane transporter activity"/>
    <property type="evidence" value="ECO:0007669"/>
    <property type="project" value="InterPro"/>
</dbReference>
<keyword evidence="11" id="KW-1185">Reference proteome</keyword>
<evidence type="ECO:0000256" key="6">
    <source>
        <dbReference type="ARBA" id="ARBA00023136"/>
    </source>
</evidence>
<evidence type="ECO:0000256" key="1">
    <source>
        <dbReference type="ARBA" id="ARBA00004442"/>
    </source>
</evidence>
<sequence>MHRLRPFRLLLTATTVLLGVVLLSISPPAHAQNTTDASDDVLWVRQDPLGSEPSAKGPRLSDENADVIAARLARQVIRSSAPDTTERDRVYTDGEQQTLTLRDAVRIALKENYDLRDAELDVQDARAQVKEARGSVFPRVDVNGSYTRNVVQANPFAGSDVSSIFGGGAQSDWVAFNERRRTDGDPSTEPITIDEFRERQQEAREAAGVNFADSSNPFGVDNEFLGSVQLTQTLYDKSAFSALRGAQQFQDVSRRGLDRRVQTVANDVYEAFYAALLAKEQVRVLRQRTERTEETLQEVSARVRRGVAPKLQRMSTEVELSNLRTELIQAENDAGLALDQLKVTLGLSVDADIQLNGELETDSQDLFINTSTQAAISQAVEQRADLKRAQLAIELREIQQETIEAEYYPQLEAVATFSYSGRVPDNREQILTDPNDPFFYDTLERDFFDDSYWNPTLTAGLRMSWNVFNGFQTSARMEQQDVAIHRAQLQHDQLRQSIELEVSSALRRLQTARRRIQSQRQTVDNAETNYRHTERRLAEGVSSPLELRDASDQLDRSRLNYLQAVYDYLVARSDFETAVGMPLTPATDNYQMTAR</sequence>
<dbReference type="PANTHER" id="PTHR30026">
    <property type="entry name" value="OUTER MEMBRANE PROTEIN TOLC"/>
    <property type="match status" value="1"/>
</dbReference>
<comment type="subcellular location">
    <subcellularLocation>
        <location evidence="1">Cell outer membrane</location>
    </subcellularLocation>
</comment>
<evidence type="ECO:0000256" key="2">
    <source>
        <dbReference type="ARBA" id="ARBA00007613"/>
    </source>
</evidence>
<organism evidence="10 11">
    <name type="scientific">Longibacter salinarum</name>
    <dbReference type="NCBI Taxonomy" id="1850348"/>
    <lineage>
        <taxon>Bacteria</taxon>
        <taxon>Pseudomonadati</taxon>
        <taxon>Rhodothermota</taxon>
        <taxon>Rhodothermia</taxon>
        <taxon>Rhodothermales</taxon>
        <taxon>Salisaetaceae</taxon>
        <taxon>Longibacter</taxon>
    </lineage>
</organism>
<feature type="chain" id="PRO_5013083274" evidence="9">
    <location>
        <begin position="32"/>
        <end position="595"/>
    </location>
</feature>
<comment type="similarity">
    <text evidence="2">Belongs to the outer membrane factor (OMF) (TC 1.B.17) family.</text>
</comment>
<dbReference type="GO" id="GO:1990281">
    <property type="term" value="C:efflux pump complex"/>
    <property type="evidence" value="ECO:0007669"/>
    <property type="project" value="TreeGrafter"/>
</dbReference>
<evidence type="ECO:0000313" key="11">
    <source>
        <dbReference type="Proteomes" id="UP000220102"/>
    </source>
</evidence>
<accession>A0A2A8CTE3</accession>
<evidence type="ECO:0000256" key="9">
    <source>
        <dbReference type="SAM" id="SignalP"/>
    </source>
</evidence>
<protein>
    <submittedName>
        <fullName evidence="10">Transporter</fullName>
    </submittedName>
</protein>
<evidence type="ECO:0000256" key="3">
    <source>
        <dbReference type="ARBA" id="ARBA00022448"/>
    </source>
</evidence>
<feature type="coiled-coil region" evidence="8">
    <location>
        <begin position="282"/>
        <end position="333"/>
    </location>
</feature>
<dbReference type="SUPFAM" id="SSF56954">
    <property type="entry name" value="Outer membrane efflux proteins (OEP)"/>
    <property type="match status" value="1"/>
</dbReference>
<keyword evidence="7" id="KW-0998">Cell outer membrane</keyword>
<dbReference type="Gene3D" id="1.20.1600.10">
    <property type="entry name" value="Outer membrane efflux proteins (OEP)"/>
    <property type="match status" value="1"/>
</dbReference>
<evidence type="ECO:0000256" key="7">
    <source>
        <dbReference type="ARBA" id="ARBA00023237"/>
    </source>
</evidence>
<dbReference type="Proteomes" id="UP000220102">
    <property type="component" value="Unassembled WGS sequence"/>
</dbReference>
<dbReference type="PANTHER" id="PTHR30026:SF20">
    <property type="entry name" value="OUTER MEMBRANE PROTEIN TOLC"/>
    <property type="match status" value="1"/>
</dbReference>
<dbReference type="InterPro" id="IPR003423">
    <property type="entry name" value="OMP_efflux"/>
</dbReference>
<feature type="coiled-coil region" evidence="8">
    <location>
        <begin position="495"/>
        <end position="536"/>
    </location>
</feature>
<keyword evidence="6" id="KW-0472">Membrane</keyword>
<dbReference type="EMBL" id="PDEQ01000014">
    <property type="protein sequence ID" value="PEN10388.1"/>
    <property type="molecule type" value="Genomic_DNA"/>
</dbReference>
<evidence type="ECO:0000256" key="4">
    <source>
        <dbReference type="ARBA" id="ARBA00022452"/>
    </source>
</evidence>
<keyword evidence="8" id="KW-0175">Coiled coil</keyword>
<reference evidence="10 11" key="1">
    <citation type="submission" date="2017-10" db="EMBL/GenBank/DDBJ databases">
        <title>Draft genome of Longibacter Salinarum.</title>
        <authorList>
            <person name="Goh K.M."/>
            <person name="Shamsir M.S."/>
            <person name="Lim S.W."/>
        </authorList>
    </citation>
    <scope>NUCLEOTIDE SEQUENCE [LARGE SCALE GENOMIC DNA]</scope>
    <source>
        <strain evidence="10 11">KCTC 52045</strain>
    </source>
</reference>
<keyword evidence="5" id="KW-0812">Transmembrane</keyword>
<gene>
    <name evidence="10" type="ORF">CRI94_17185</name>
</gene>
<keyword evidence="4" id="KW-1134">Transmembrane beta strand</keyword>
<evidence type="ECO:0000256" key="5">
    <source>
        <dbReference type="ARBA" id="ARBA00022692"/>
    </source>
</evidence>
<dbReference type="GO" id="GO:0009279">
    <property type="term" value="C:cell outer membrane"/>
    <property type="evidence" value="ECO:0007669"/>
    <property type="project" value="UniProtKB-SubCell"/>
</dbReference>
<dbReference type="AlphaFoldDB" id="A0A2A8CTE3"/>
<dbReference type="RefSeq" id="WP_098079227.1">
    <property type="nucleotide sequence ID" value="NZ_PDEQ01000014.1"/>
</dbReference>
<dbReference type="OrthoDB" id="1674528at2"/>
<keyword evidence="3" id="KW-0813">Transport</keyword>
<dbReference type="Pfam" id="PF02321">
    <property type="entry name" value="OEP"/>
    <property type="match status" value="3"/>
</dbReference>
<evidence type="ECO:0000313" key="10">
    <source>
        <dbReference type="EMBL" id="PEN10388.1"/>
    </source>
</evidence>
<keyword evidence="9" id="KW-0732">Signal</keyword>
<comment type="caution">
    <text evidence="10">The sequence shown here is derived from an EMBL/GenBank/DDBJ whole genome shotgun (WGS) entry which is preliminary data.</text>
</comment>